<dbReference type="PANTHER" id="PTHR15337">
    <property type="entry name" value="ANTERIOR GRADIENT PROTEIN-RELATED"/>
    <property type="match status" value="1"/>
</dbReference>
<evidence type="ECO:0000313" key="7">
    <source>
        <dbReference type="EMBL" id="KAK4296765.1"/>
    </source>
</evidence>
<name>A0AAE1TVK5_9EUCA</name>
<evidence type="ECO:0000313" key="8">
    <source>
        <dbReference type="Proteomes" id="UP001292094"/>
    </source>
</evidence>
<evidence type="ECO:0000256" key="3">
    <source>
        <dbReference type="ARBA" id="ARBA00022729"/>
    </source>
</evidence>
<dbReference type="PANTHER" id="PTHR15337:SF11">
    <property type="entry name" value="THIOREDOXIN DOMAIN-CONTAINING PROTEIN"/>
    <property type="match status" value="1"/>
</dbReference>
<dbReference type="InterPro" id="IPR051099">
    <property type="entry name" value="AGR/TXD"/>
</dbReference>
<proteinExistence type="predicted"/>
<dbReference type="InterPro" id="IPR013766">
    <property type="entry name" value="Thioredoxin_domain"/>
</dbReference>
<feature type="signal peptide" evidence="5">
    <location>
        <begin position="1"/>
        <end position="26"/>
    </location>
</feature>
<dbReference type="Gene3D" id="3.40.30.10">
    <property type="entry name" value="Glutaredoxin"/>
    <property type="match status" value="1"/>
</dbReference>
<keyword evidence="8" id="KW-1185">Reference proteome</keyword>
<dbReference type="GO" id="GO:0005783">
    <property type="term" value="C:endoplasmic reticulum"/>
    <property type="evidence" value="ECO:0007669"/>
    <property type="project" value="TreeGrafter"/>
</dbReference>
<organism evidence="7 8">
    <name type="scientific">Petrolisthes manimaculis</name>
    <dbReference type="NCBI Taxonomy" id="1843537"/>
    <lineage>
        <taxon>Eukaryota</taxon>
        <taxon>Metazoa</taxon>
        <taxon>Ecdysozoa</taxon>
        <taxon>Arthropoda</taxon>
        <taxon>Crustacea</taxon>
        <taxon>Multicrustacea</taxon>
        <taxon>Malacostraca</taxon>
        <taxon>Eumalacostraca</taxon>
        <taxon>Eucarida</taxon>
        <taxon>Decapoda</taxon>
        <taxon>Pleocyemata</taxon>
        <taxon>Anomura</taxon>
        <taxon>Galatheoidea</taxon>
        <taxon>Porcellanidae</taxon>
        <taxon>Petrolisthes</taxon>
    </lineage>
</organism>
<dbReference type="Proteomes" id="UP001292094">
    <property type="component" value="Unassembled WGS sequence"/>
</dbReference>
<dbReference type="AlphaFoldDB" id="A0AAE1TVK5"/>
<accession>A0AAE1TVK5</accession>
<evidence type="ECO:0000259" key="6">
    <source>
        <dbReference type="PROSITE" id="PS51352"/>
    </source>
</evidence>
<dbReference type="InterPro" id="IPR036249">
    <property type="entry name" value="Thioredoxin-like_sf"/>
</dbReference>
<comment type="catalytic activity">
    <reaction evidence="4">
        <text>[protein]-disulfide + 2 glutathione = [protein]-dithiol + glutathione disulfide</text>
        <dbReference type="Rhea" id="RHEA:21064"/>
        <dbReference type="Rhea" id="RHEA-COMP:10593"/>
        <dbReference type="Rhea" id="RHEA-COMP:10594"/>
        <dbReference type="ChEBI" id="CHEBI:29950"/>
        <dbReference type="ChEBI" id="CHEBI:50058"/>
        <dbReference type="ChEBI" id="CHEBI:57925"/>
        <dbReference type="ChEBI" id="CHEBI:58297"/>
        <dbReference type="EC" id="1.8.4.2"/>
    </reaction>
    <physiologicalReaction direction="right-to-left" evidence="4">
        <dbReference type="Rhea" id="RHEA:21066"/>
    </physiologicalReaction>
</comment>
<dbReference type="InterPro" id="IPR017937">
    <property type="entry name" value="Thioredoxin_CS"/>
</dbReference>
<dbReference type="InterPro" id="IPR037462">
    <property type="entry name" value="ERp19"/>
</dbReference>
<evidence type="ECO:0000256" key="2">
    <source>
        <dbReference type="ARBA" id="ARBA00016955"/>
    </source>
</evidence>
<evidence type="ECO:0000256" key="5">
    <source>
        <dbReference type="SAM" id="SignalP"/>
    </source>
</evidence>
<reference evidence="7" key="1">
    <citation type="submission" date="2023-11" db="EMBL/GenBank/DDBJ databases">
        <title>Genome assemblies of two species of porcelain crab, Petrolisthes cinctipes and Petrolisthes manimaculis (Anomura: Porcellanidae).</title>
        <authorList>
            <person name="Angst P."/>
        </authorList>
    </citation>
    <scope>NUCLEOTIDE SEQUENCE</scope>
    <source>
        <strain evidence="7">PB745_02</strain>
        <tissue evidence="7">Gill</tissue>
    </source>
</reference>
<dbReference type="CDD" id="cd02959">
    <property type="entry name" value="ERp19"/>
    <property type="match status" value="1"/>
</dbReference>
<feature type="chain" id="PRO_5042000658" description="Thioredoxin domain-containing protein 12" evidence="5">
    <location>
        <begin position="27"/>
        <end position="211"/>
    </location>
</feature>
<evidence type="ECO:0000256" key="1">
    <source>
        <dbReference type="ARBA" id="ARBA00013094"/>
    </source>
</evidence>
<protein>
    <recommendedName>
        <fullName evidence="2">Thioredoxin domain-containing protein 12</fullName>
        <ecNumber evidence="1">1.8.4.2</ecNumber>
    </recommendedName>
</protein>
<evidence type="ECO:0000256" key="4">
    <source>
        <dbReference type="ARBA" id="ARBA00033687"/>
    </source>
</evidence>
<dbReference type="GO" id="GO:0019153">
    <property type="term" value="F:protein-disulfide reductase (glutathione) activity"/>
    <property type="evidence" value="ECO:0007669"/>
    <property type="project" value="UniProtKB-EC"/>
</dbReference>
<feature type="domain" description="Thioredoxin" evidence="6">
    <location>
        <begin position="14"/>
        <end position="156"/>
    </location>
</feature>
<dbReference type="EC" id="1.8.4.2" evidence="1"/>
<gene>
    <name evidence="7" type="ORF">Pmani_030768</name>
</gene>
<dbReference type="PROSITE" id="PS00194">
    <property type="entry name" value="THIOREDOXIN_1"/>
    <property type="match status" value="1"/>
</dbReference>
<keyword evidence="3 5" id="KW-0732">Signal</keyword>
<dbReference type="EMBL" id="JAWZYT010003777">
    <property type="protein sequence ID" value="KAK4296765.1"/>
    <property type="molecule type" value="Genomic_DNA"/>
</dbReference>
<dbReference type="SUPFAM" id="SSF52833">
    <property type="entry name" value="Thioredoxin-like"/>
    <property type="match status" value="1"/>
</dbReference>
<sequence>MGSSSTLYYLLVCLLVTHLIIDGVLAEEELGRGLGENYEWHALDEGLLIAKQTGKPLMLIIHKSWCGACKALKPKFAASTAIYEMSKEFVMVNTIDSEEPKEEKYAPDGGYIPRILFLNSNGEVQQQLYNKNGNPKYKFFYFDDEAVVEVMKEAMLIIFSSDSNGEVQQQLYNKNGNPKYKFFYFDDEAVVEVMKEAIETLEHQPVKSDEL</sequence>
<comment type="caution">
    <text evidence="7">The sequence shown here is derived from an EMBL/GenBank/DDBJ whole genome shotgun (WGS) entry which is preliminary data.</text>
</comment>
<dbReference type="Pfam" id="PF13899">
    <property type="entry name" value="Thioredoxin_7"/>
    <property type="match status" value="1"/>
</dbReference>
<dbReference type="PROSITE" id="PS51352">
    <property type="entry name" value="THIOREDOXIN_2"/>
    <property type="match status" value="1"/>
</dbReference>